<evidence type="ECO:0000313" key="1">
    <source>
        <dbReference type="EMBL" id="OCK87917.1"/>
    </source>
</evidence>
<keyword evidence="2" id="KW-1185">Reference proteome</keyword>
<accession>A0ACC8EP75</accession>
<sequence>MSEPKAVIFAKAVSRILGWTYFLCWSLSFYPQPILNWHRRSTQGLAIDFPISNVLGFVAYTISTGAFMYSPTIRSQYAFRHPASPEPTVRFNDFLFAAHGAILCIITYSQFWPAIWGFTVGTKQRVSRAILGIVWGSIFGIMVVIAIVRLRGKDGGYDPSGWAWIEVIYAISYVKLIVTVVKYMPQVHVNYVRKSTMGWSIGQTLLDFAGGVLSITQLIIDSSLQADWSGLTGNPVKLGLGNVSIIFDIIFMTQHYILYRTPRKSIDDDDWQEQQGLLA</sequence>
<organism evidence="1 2">
    <name type="scientific">Cenococcum geophilum 1.58</name>
    <dbReference type="NCBI Taxonomy" id="794803"/>
    <lineage>
        <taxon>Eukaryota</taxon>
        <taxon>Fungi</taxon>
        <taxon>Dikarya</taxon>
        <taxon>Ascomycota</taxon>
        <taxon>Pezizomycotina</taxon>
        <taxon>Dothideomycetes</taxon>
        <taxon>Pleosporomycetidae</taxon>
        <taxon>Gloniales</taxon>
        <taxon>Gloniaceae</taxon>
        <taxon>Cenococcum</taxon>
    </lineage>
</organism>
<protein>
    <submittedName>
        <fullName evidence="1">L-cystine transporter-like protein</fullName>
    </submittedName>
</protein>
<reference evidence="1 2" key="1">
    <citation type="journal article" date="2016" name="Nat. Commun.">
        <title>Ectomycorrhizal ecology is imprinted in the genome of the dominant symbiotic fungus Cenococcum geophilum.</title>
        <authorList>
            <consortium name="DOE Joint Genome Institute"/>
            <person name="Peter M."/>
            <person name="Kohler A."/>
            <person name="Ohm R.A."/>
            <person name="Kuo A."/>
            <person name="Krutzmann J."/>
            <person name="Morin E."/>
            <person name="Arend M."/>
            <person name="Barry K.W."/>
            <person name="Binder M."/>
            <person name="Choi C."/>
            <person name="Clum A."/>
            <person name="Copeland A."/>
            <person name="Grisel N."/>
            <person name="Haridas S."/>
            <person name="Kipfer T."/>
            <person name="LaButti K."/>
            <person name="Lindquist E."/>
            <person name="Lipzen A."/>
            <person name="Maire R."/>
            <person name="Meier B."/>
            <person name="Mihaltcheva S."/>
            <person name="Molinier V."/>
            <person name="Murat C."/>
            <person name="Poggeler S."/>
            <person name="Quandt C.A."/>
            <person name="Sperisen C."/>
            <person name="Tritt A."/>
            <person name="Tisserant E."/>
            <person name="Crous P.W."/>
            <person name="Henrissat B."/>
            <person name="Nehls U."/>
            <person name="Egli S."/>
            <person name="Spatafora J.W."/>
            <person name="Grigoriev I.V."/>
            <person name="Martin F.M."/>
        </authorList>
    </citation>
    <scope>NUCLEOTIDE SEQUENCE [LARGE SCALE GENOMIC DNA]</scope>
    <source>
        <strain evidence="1 2">1.58</strain>
    </source>
</reference>
<proteinExistence type="predicted"/>
<gene>
    <name evidence="1" type="ORF">K441DRAFT_690824</name>
</gene>
<dbReference type="Proteomes" id="UP000250078">
    <property type="component" value="Unassembled WGS sequence"/>
</dbReference>
<evidence type="ECO:0000313" key="2">
    <source>
        <dbReference type="Proteomes" id="UP000250078"/>
    </source>
</evidence>
<dbReference type="EMBL" id="KV748252">
    <property type="protein sequence ID" value="OCK87917.1"/>
    <property type="molecule type" value="Genomic_DNA"/>
</dbReference>
<name>A0ACC8EP75_9PEZI</name>